<organism evidence="14 15">
    <name type="scientific">Aromatoleum toluvorans</name>
    <dbReference type="NCBI Taxonomy" id="92002"/>
    <lineage>
        <taxon>Bacteria</taxon>
        <taxon>Pseudomonadati</taxon>
        <taxon>Pseudomonadota</taxon>
        <taxon>Betaproteobacteria</taxon>
        <taxon>Rhodocyclales</taxon>
        <taxon>Rhodocyclaceae</taxon>
        <taxon>Aromatoleum</taxon>
    </lineage>
</organism>
<comment type="catalytic activity">
    <reaction evidence="1">
        <text>ATP + protein L-histidine = ADP + protein N-phospho-L-histidine.</text>
        <dbReference type="EC" id="2.7.13.3"/>
    </reaction>
</comment>
<evidence type="ECO:0000256" key="8">
    <source>
        <dbReference type="PROSITE-ProRule" id="PRU00169"/>
    </source>
</evidence>
<dbReference type="Pfam" id="PF02518">
    <property type="entry name" value="HATPase_c"/>
    <property type="match status" value="1"/>
</dbReference>
<dbReference type="SMART" id="SM00387">
    <property type="entry name" value="HATPase_c"/>
    <property type="match status" value="1"/>
</dbReference>
<evidence type="ECO:0000256" key="1">
    <source>
        <dbReference type="ARBA" id="ARBA00000085"/>
    </source>
</evidence>
<evidence type="ECO:0000256" key="4">
    <source>
        <dbReference type="ARBA" id="ARBA00022679"/>
    </source>
</evidence>
<evidence type="ECO:0000259" key="13">
    <source>
        <dbReference type="PROSITE" id="PS50894"/>
    </source>
</evidence>
<dbReference type="PANTHER" id="PTHR43395">
    <property type="entry name" value="SENSOR HISTIDINE KINASE CHEA"/>
    <property type="match status" value="1"/>
</dbReference>
<evidence type="ECO:0000256" key="3">
    <source>
        <dbReference type="ARBA" id="ARBA00022553"/>
    </source>
</evidence>
<dbReference type="InterPro" id="IPR004105">
    <property type="entry name" value="CheA-like_dim"/>
</dbReference>
<dbReference type="Gene3D" id="1.10.287.560">
    <property type="entry name" value="Histidine kinase CheA-like, homodimeric domain"/>
    <property type="match status" value="1"/>
</dbReference>
<dbReference type="Pfam" id="PF02895">
    <property type="entry name" value="H-kinase_dim"/>
    <property type="match status" value="1"/>
</dbReference>
<evidence type="ECO:0000259" key="10">
    <source>
        <dbReference type="PROSITE" id="PS50109"/>
    </source>
</evidence>
<dbReference type="CDD" id="cd00088">
    <property type="entry name" value="HPT"/>
    <property type="match status" value="1"/>
</dbReference>
<dbReference type="PROSITE" id="PS50894">
    <property type="entry name" value="HPT"/>
    <property type="match status" value="1"/>
</dbReference>
<dbReference type="InterPro" id="IPR002545">
    <property type="entry name" value="CheW-lke_dom"/>
</dbReference>
<keyword evidence="6" id="KW-0902">Two-component regulatory system</keyword>
<dbReference type="PROSITE" id="PS50110">
    <property type="entry name" value="RESPONSE_REGULATORY"/>
    <property type="match status" value="1"/>
</dbReference>
<evidence type="ECO:0000256" key="9">
    <source>
        <dbReference type="SAM" id="MobiDB-lite"/>
    </source>
</evidence>
<dbReference type="Gene3D" id="3.30.565.10">
    <property type="entry name" value="Histidine kinase-like ATPase, C-terminal domain"/>
    <property type="match status" value="1"/>
</dbReference>
<feature type="domain" description="CheW-like" evidence="12">
    <location>
        <begin position="428"/>
        <end position="566"/>
    </location>
</feature>
<dbReference type="InterPro" id="IPR037006">
    <property type="entry name" value="CheA-like_homodim_sf"/>
</dbReference>
<evidence type="ECO:0000259" key="12">
    <source>
        <dbReference type="PROSITE" id="PS50851"/>
    </source>
</evidence>
<dbReference type="Pfam" id="PF00072">
    <property type="entry name" value="Response_reg"/>
    <property type="match status" value="1"/>
</dbReference>
<dbReference type="SMART" id="SM00448">
    <property type="entry name" value="REC"/>
    <property type="match status" value="1"/>
</dbReference>
<dbReference type="EC" id="2.7.13.3" evidence="2"/>
<dbReference type="SUPFAM" id="SSF50341">
    <property type="entry name" value="CheW-like"/>
    <property type="match status" value="1"/>
</dbReference>
<dbReference type="InterPro" id="IPR036890">
    <property type="entry name" value="HATPase_C_sf"/>
</dbReference>
<feature type="modified residue" description="Phosphohistidine" evidence="7">
    <location>
        <position position="47"/>
    </location>
</feature>
<dbReference type="Gene3D" id="2.30.30.40">
    <property type="entry name" value="SH3 Domains"/>
    <property type="match status" value="1"/>
</dbReference>
<evidence type="ECO:0000256" key="7">
    <source>
        <dbReference type="PROSITE-ProRule" id="PRU00110"/>
    </source>
</evidence>
<feature type="domain" description="Histidine kinase" evidence="10">
    <location>
        <begin position="189"/>
        <end position="426"/>
    </location>
</feature>
<evidence type="ECO:0000313" key="14">
    <source>
        <dbReference type="EMBL" id="NMG45018.1"/>
    </source>
</evidence>
<dbReference type="EMBL" id="WTVN01000023">
    <property type="protein sequence ID" value="NMG45018.1"/>
    <property type="molecule type" value="Genomic_DNA"/>
</dbReference>
<sequence>MIADEHLQDLFRQESGDYLQRLDDGLLRLERDAGEDAAVEALFRDAHSLKGAAHMLGLHAVELLAHSLEDMLNAARRDVEARGREHVEEMLRQLGDIRAAVDEALAGPAATPGPHAAAAAPASPRPAAPSSSAPPALDAVRVDARRLDTLLNASGELATGCARLVRRLADVDAIVERCEELRRGLANGPAAAAPGALALLERLAPVEAMLARLRTAMDDDHAQLQRVSGELGDGVRAIRLLPLANIFRQFPRMVQELARAQGKPVELVIEGEDVGADRRILEEIRDPLMHLLRNAIDHGIEPADERARAGKPATGRIGLRARRTESALEIVVDDDGRGLDEAAIRAAALELGLESAATLAAMAPAQQRALVLRAGLTTAREVSDVSGRGIGLDVVREAVERLKGALALDSAPGRGLALTLRLPVTLVTARILIVEADRCPYGLPVEQVRGSRRLAAGDILQLDGRDAILFDDRPVPLAGLAELLGLPAPAAGAEGGAGARLAVILETAAGCFAVTVEALVDEQEVVLKAPGSLLERVRNVAGASILDSGEICIVLDPADLFASLRRRAAPAAGPAPAAQRRNRVLLAEDSITTRTQESRILEAAGYEVVTAVDGLDALRKLARGEFDAVVTDVNMPKLDGLELARRIRREVRHAHLPVILVTSLASDEDRMRGLEAGANAYITKPGFDQKELIECLERLI</sequence>
<dbReference type="SUPFAM" id="SSF52172">
    <property type="entry name" value="CheY-like"/>
    <property type="match status" value="1"/>
</dbReference>
<dbReference type="RefSeq" id="WP_169256865.1">
    <property type="nucleotide sequence ID" value="NZ_WTVN01000023.1"/>
</dbReference>
<dbReference type="SUPFAM" id="SSF55874">
    <property type="entry name" value="ATPase domain of HSP90 chaperone/DNA topoisomerase II/histidine kinase"/>
    <property type="match status" value="1"/>
</dbReference>
<name>A0ABX1Q007_9RHOO</name>
<evidence type="ECO:0000256" key="6">
    <source>
        <dbReference type="ARBA" id="ARBA00023012"/>
    </source>
</evidence>
<feature type="modified residue" description="4-aspartylphosphate" evidence="8">
    <location>
        <position position="632"/>
    </location>
</feature>
<dbReference type="PROSITE" id="PS50851">
    <property type="entry name" value="CHEW"/>
    <property type="match status" value="1"/>
</dbReference>
<protein>
    <recommendedName>
        <fullName evidence="2">histidine kinase</fullName>
        <ecNumber evidence="2">2.7.13.3</ecNumber>
    </recommendedName>
</protein>
<keyword evidence="5" id="KW-0418">Kinase</keyword>
<dbReference type="SUPFAM" id="SSF47226">
    <property type="entry name" value="Histidine-containing phosphotransfer domain, HPT domain"/>
    <property type="match status" value="1"/>
</dbReference>
<dbReference type="SMART" id="SM00073">
    <property type="entry name" value="HPT"/>
    <property type="match status" value="1"/>
</dbReference>
<comment type="caution">
    <text evidence="14">The sequence shown here is derived from an EMBL/GenBank/DDBJ whole genome shotgun (WGS) entry which is preliminary data.</text>
</comment>
<dbReference type="InterPro" id="IPR001789">
    <property type="entry name" value="Sig_transdc_resp-reg_receiver"/>
</dbReference>
<keyword evidence="4" id="KW-0808">Transferase</keyword>
<dbReference type="SMART" id="SM01231">
    <property type="entry name" value="H-kinase_dim"/>
    <property type="match status" value="1"/>
</dbReference>
<feature type="compositionally biased region" description="Low complexity" evidence="9">
    <location>
        <begin position="107"/>
        <end position="122"/>
    </location>
</feature>
<dbReference type="Pfam" id="PF01584">
    <property type="entry name" value="CheW"/>
    <property type="match status" value="1"/>
</dbReference>
<dbReference type="Proteomes" id="UP000623795">
    <property type="component" value="Unassembled WGS sequence"/>
</dbReference>
<proteinExistence type="predicted"/>
<dbReference type="SMART" id="SM00260">
    <property type="entry name" value="CheW"/>
    <property type="match status" value="1"/>
</dbReference>
<dbReference type="Gene3D" id="3.40.50.2300">
    <property type="match status" value="1"/>
</dbReference>
<evidence type="ECO:0000259" key="11">
    <source>
        <dbReference type="PROSITE" id="PS50110"/>
    </source>
</evidence>
<evidence type="ECO:0000256" key="2">
    <source>
        <dbReference type="ARBA" id="ARBA00012438"/>
    </source>
</evidence>
<feature type="domain" description="Response regulatory" evidence="11">
    <location>
        <begin position="583"/>
        <end position="699"/>
    </location>
</feature>
<dbReference type="Gene3D" id="1.20.120.160">
    <property type="entry name" value="HPT domain"/>
    <property type="match status" value="1"/>
</dbReference>
<keyword evidence="3 8" id="KW-0597">Phosphoprotein</keyword>
<feature type="domain" description="HPt" evidence="13">
    <location>
        <begin position="1"/>
        <end position="108"/>
    </location>
</feature>
<dbReference type="InterPro" id="IPR036641">
    <property type="entry name" value="HPT_dom_sf"/>
</dbReference>
<evidence type="ECO:0000313" key="15">
    <source>
        <dbReference type="Proteomes" id="UP000623795"/>
    </source>
</evidence>
<dbReference type="InterPro" id="IPR005467">
    <property type="entry name" value="His_kinase_dom"/>
</dbReference>
<dbReference type="PROSITE" id="PS50109">
    <property type="entry name" value="HIS_KIN"/>
    <property type="match status" value="1"/>
</dbReference>
<dbReference type="PRINTS" id="PR00344">
    <property type="entry name" value="BCTRLSENSOR"/>
</dbReference>
<dbReference type="Pfam" id="PF01627">
    <property type="entry name" value="Hpt"/>
    <property type="match status" value="1"/>
</dbReference>
<evidence type="ECO:0000256" key="5">
    <source>
        <dbReference type="ARBA" id="ARBA00022777"/>
    </source>
</evidence>
<gene>
    <name evidence="14" type="ORF">GPA22_14920</name>
</gene>
<accession>A0ABX1Q007</accession>
<reference evidence="14 15" key="1">
    <citation type="submission" date="2019-12" db="EMBL/GenBank/DDBJ databases">
        <title>Comparative genomics gives insights into the taxonomy of the Azoarcus-Aromatoleum group and reveals separate origins of nif in the plant-associated Azoarcus and non-plant-associated Aromatoleum sub-groups.</title>
        <authorList>
            <person name="Lafos M."/>
            <person name="Maluk M."/>
            <person name="Batista M."/>
            <person name="Junghare M."/>
            <person name="Carmona M."/>
            <person name="Faoro H."/>
            <person name="Cruz L.M."/>
            <person name="Battistoni F."/>
            <person name="De Souza E."/>
            <person name="Pedrosa F."/>
            <person name="Chen W.-M."/>
            <person name="Poole P.S."/>
            <person name="Dixon R.A."/>
            <person name="James E.K."/>
        </authorList>
    </citation>
    <scope>NUCLEOTIDE SEQUENCE [LARGE SCALE GENOMIC DNA]</scope>
    <source>
        <strain evidence="14 15">Td21</strain>
    </source>
</reference>
<dbReference type="InterPro" id="IPR004358">
    <property type="entry name" value="Sig_transdc_His_kin-like_C"/>
</dbReference>
<dbReference type="InterPro" id="IPR051315">
    <property type="entry name" value="Bact_Chemotaxis_CheA"/>
</dbReference>
<dbReference type="InterPro" id="IPR003594">
    <property type="entry name" value="HATPase_dom"/>
</dbReference>
<dbReference type="InterPro" id="IPR011006">
    <property type="entry name" value="CheY-like_superfamily"/>
</dbReference>
<dbReference type="InterPro" id="IPR036061">
    <property type="entry name" value="CheW-like_dom_sf"/>
</dbReference>
<feature type="region of interest" description="Disordered" evidence="9">
    <location>
        <begin position="107"/>
        <end position="136"/>
    </location>
</feature>
<keyword evidence="15" id="KW-1185">Reference proteome</keyword>
<dbReference type="InterPro" id="IPR008207">
    <property type="entry name" value="Sig_transdc_His_kin_Hpt_dom"/>
</dbReference>
<dbReference type="PANTHER" id="PTHR43395:SF1">
    <property type="entry name" value="CHEMOTAXIS PROTEIN CHEA"/>
    <property type="match status" value="1"/>
</dbReference>